<accession>A0A1I1KWX3</accession>
<keyword evidence="2" id="KW-0732">Signal</keyword>
<dbReference type="AlphaFoldDB" id="A0A1I1KWX3"/>
<gene>
    <name evidence="3" type="ORF">SAMN04488094_107114</name>
</gene>
<evidence type="ECO:0000313" key="4">
    <source>
        <dbReference type="Proteomes" id="UP000198728"/>
    </source>
</evidence>
<feature type="compositionally biased region" description="Basic and acidic residues" evidence="1">
    <location>
        <begin position="51"/>
        <end position="71"/>
    </location>
</feature>
<name>A0A1I1KWX3_9RHOB</name>
<dbReference type="STRING" id="441112.SAMN04488094_107114"/>
<proteinExistence type="predicted"/>
<keyword evidence="4" id="KW-1185">Reference proteome</keyword>
<dbReference type="Proteomes" id="UP000198728">
    <property type="component" value="Unassembled WGS sequence"/>
</dbReference>
<organism evidence="3 4">
    <name type="scientific">Tropicimonas isoalkanivorans</name>
    <dbReference type="NCBI Taxonomy" id="441112"/>
    <lineage>
        <taxon>Bacteria</taxon>
        <taxon>Pseudomonadati</taxon>
        <taxon>Pseudomonadota</taxon>
        <taxon>Alphaproteobacteria</taxon>
        <taxon>Rhodobacterales</taxon>
        <taxon>Roseobacteraceae</taxon>
        <taxon>Tropicimonas</taxon>
    </lineage>
</organism>
<dbReference type="EMBL" id="FOLG01000007">
    <property type="protein sequence ID" value="SFC65231.1"/>
    <property type="molecule type" value="Genomic_DNA"/>
</dbReference>
<evidence type="ECO:0000256" key="1">
    <source>
        <dbReference type="SAM" id="MobiDB-lite"/>
    </source>
</evidence>
<protein>
    <submittedName>
        <fullName evidence="3">Uncharacterized protein</fullName>
    </submittedName>
</protein>
<dbReference type="RefSeq" id="WP_093361112.1">
    <property type="nucleotide sequence ID" value="NZ_FOLG01000007.1"/>
</dbReference>
<sequence length="186" mass="21270">MFKTIAATALSATLALGTLAPRPAQALEQGDLAKLLVGVGIAAVLAKSIHDRQEEEKKKDDRKNDRRDWRPSEQTYRYPYPQNQHRSPLIQPYRPWSGAPHTSRAPVAKPPRVQDVYRIVPRTCERTFRSDGSYREFVTRACLERSGIRTAGLPTQCERILDMPGDIQNRRAWNSDCLQRNGYRIR</sequence>
<feature type="region of interest" description="Disordered" evidence="1">
    <location>
        <begin position="51"/>
        <end position="84"/>
    </location>
</feature>
<evidence type="ECO:0000256" key="2">
    <source>
        <dbReference type="SAM" id="SignalP"/>
    </source>
</evidence>
<feature type="signal peptide" evidence="2">
    <location>
        <begin position="1"/>
        <end position="26"/>
    </location>
</feature>
<dbReference type="OrthoDB" id="7876829at2"/>
<evidence type="ECO:0000313" key="3">
    <source>
        <dbReference type="EMBL" id="SFC65231.1"/>
    </source>
</evidence>
<reference evidence="3 4" key="1">
    <citation type="submission" date="2016-10" db="EMBL/GenBank/DDBJ databases">
        <authorList>
            <person name="de Groot N.N."/>
        </authorList>
    </citation>
    <scope>NUCLEOTIDE SEQUENCE [LARGE SCALE GENOMIC DNA]</scope>
    <source>
        <strain evidence="3 4">DSM 19548</strain>
    </source>
</reference>
<feature type="chain" id="PRO_5011704194" evidence="2">
    <location>
        <begin position="27"/>
        <end position="186"/>
    </location>
</feature>